<accession>A0A316TVI2</accession>
<name>A0A316TVI2_9BACT</name>
<sequence>MSQIDKIRSRASQTKRKVLLPEAEKDIRVIKAAIMLKAGGYADPVLLGNRSSIQKLAETEGVELPDSLQVNTYSDPVQDERKFLYFKEKLKHKNPEEEQLRELSRHPLYTAGWLLDTGEADASVAGSVASTGDVIRSALRTVGVAESSELVSSSFLMEMPDGRVFTYADCGVVPYPDAPQLASIALDAAKTHQLLTGVEPVIAFLSFSTKGSARHERVDLVTEALRLAKSKKTGWRMDGELQFDAAAVRTVAERKAPDSDVKGDANVFIFPNLDAGNIAYKITERLAGASATGPLLQGLQKPIMDLSRGCSVDDIVNTACVASLLAAT</sequence>
<comment type="similarity">
    <text evidence="2">Belongs to the phosphate acetyltransferase and butyryltransferase family.</text>
</comment>
<evidence type="ECO:0000256" key="4">
    <source>
        <dbReference type="ARBA" id="ARBA00023315"/>
    </source>
</evidence>
<dbReference type="InterPro" id="IPR042112">
    <property type="entry name" value="P_AcTrfase_dom2"/>
</dbReference>
<keyword evidence="4" id="KW-0012">Acyltransferase</keyword>
<protein>
    <submittedName>
        <fullName evidence="6">Phosphate acetyltransferase</fullName>
    </submittedName>
</protein>
<dbReference type="PIRSF" id="PIRSF000428">
    <property type="entry name" value="P_Ac_trans"/>
    <property type="match status" value="1"/>
</dbReference>
<dbReference type="PANTHER" id="PTHR43356">
    <property type="entry name" value="PHOSPHATE ACETYLTRANSFERASE"/>
    <property type="match status" value="1"/>
</dbReference>
<evidence type="ECO:0000313" key="6">
    <source>
        <dbReference type="EMBL" id="PWN07125.1"/>
    </source>
</evidence>
<dbReference type="Gene3D" id="3.40.50.10750">
    <property type="entry name" value="Isocitrate/Isopropylmalate dehydrogenase-like"/>
    <property type="match status" value="1"/>
</dbReference>
<evidence type="ECO:0000256" key="3">
    <source>
        <dbReference type="ARBA" id="ARBA00022679"/>
    </source>
</evidence>
<dbReference type="Proteomes" id="UP000245533">
    <property type="component" value="Unassembled WGS sequence"/>
</dbReference>
<dbReference type="AlphaFoldDB" id="A0A316TVI2"/>
<reference evidence="6 7" key="1">
    <citation type="submission" date="2018-05" db="EMBL/GenBank/DDBJ databases">
        <title>Rhodohalobacter halophilus gen. nov., sp. nov., a moderately halophilic member of the family Balneolaceae.</title>
        <authorList>
            <person name="Liu Z.-W."/>
        </authorList>
    </citation>
    <scope>NUCLEOTIDE SEQUENCE [LARGE SCALE GENOMIC DNA]</scope>
    <source>
        <strain evidence="6 7">8A47</strain>
    </source>
</reference>
<evidence type="ECO:0000313" key="7">
    <source>
        <dbReference type="Proteomes" id="UP000245533"/>
    </source>
</evidence>
<evidence type="ECO:0000256" key="1">
    <source>
        <dbReference type="ARBA" id="ARBA00000705"/>
    </source>
</evidence>
<dbReference type="InterPro" id="IPR002505">
    <property type="entry name" value="PTA_PTB"/>
</dbReference>
<evidence type="ECO:0000256" key="2">
    <source>
        <dbReference type="ARBA" id="ARBA00005656"/>
    </source>
</evidence>
<dbReference type="PANTHER" id="PTHR43356:SF3">
    <property type="entry name" value="PHOSPHATE ACETYLTRANSFERASE"/>
    <property type="match status" value="1"/>
</dbReference>
<organism evidence="6 7">
    <name type="scientific">Rhodohalobacter mucosus</name>
    <dbReference type="NCBI Taxonomy" id="2079485"/>
    <lineage>
        <taxon>Bacteria</taxon>
        <taxon>Pseudomonadati</taxon>
        <taxon>Balneolota</taxon>
        <taxon>Balneolia</taxon>
        <taxon>Balneolales</taxon>
        <taxon>Balneolaceae</taxon>
        <taxon>Rhodohalobacter</taxon>
    </lineage>
</organism>
<dbReference type="Pfam" id="PF01515">
    <property type="entry name" value="PTA_PTB"/>
    <property type="match status" value="1"/>
</dbReference>
<evidence type="ECO:0000259" key="5">
    <source>
        <dbReference type="Pfam" id="PF01515"/>
    </source>
</evidence>
<comment type="caution">
    <text evidence="6">The sequence shown here is derived from an EMBL/GenBank/DDBJ whole genome shotgun (WGS) entry which is preliminary data.</text>
</comment>
<keyword evidence="3 6" id="KW-0808">Transferase</keyword>
<dbReference type="GO" id="GO:0008959">
    <property type="term" value="F:phosphate acetyltransferase activity"/>
    <property type="evidence" value="ECO:0007669"/>
    <property type="project" value="UniProtKB-EC"/>
</dbReference>
<comment type="catalytic activity">
    <reaction evidence="1">
        <text>acetyl-CoA + phosphate = acetyl phosphate + CoA</text>
        <dbReference type="Rhea" id="RHEA:19521"/>
        <dbReference type="ChEBI" id="CHEBI:22191"/>
        <dbReference type="ChEBI" id="CHEBI:43474"/>
        <dbReference type="ChEBI" id="CHEBI:57287"/>
        <dbReference type="ChEBI" id="CHEBI:57288"/>
        <dbReference type="EC" id="2.3.1.8"/>
    </reaction>
</comment>
<dbReference type="InterPro" id="IPR050500">
    <property type="entry name" value="Phos_Acetyltrans/Butyryltrans"/>
</dbReference>
<feature type="domain" description="Phosphate acetyl/butaryl transferase" evidence="5">
    <location>
        <begin position="4"/>
        <end position="322"/>
    </location>
</feature>
<dbReference type="InterPro" id="IPR012147">
    <property type="entry name" value="P_Ac_Bu_trans"/>
</dbReference>
<gene>
    <name evidence="6" type="ORF">DDZ15_07630</name>
</gene>
<dbReference type="SUPFAM" id="SSF53659">
    <property type="entry name" value="Isocitrate/Isopropylmalate dehydrogenase-like"/>
    <property type="match status" value="1"/>
</dbReference>
<keyword evidence="7" id="KW-1185">Reference proteome</keyword>
<dbReference type="OrthoDB" id="9805787at2"/>
<proteinExistence type="inferred from homology"/>
<dbReference type="EMBL" id="QGGB01000005">
    <property type="protein sequence ID" value="PWN07125.1"/>
    <property type="molecule type" value="Genomic_DNA"/>
</dbReference>
<dbReference type="NCBIfam" id="NF007233">
    <property type="entry name" value="PRK09653.1"/>
    <property type="match status" value="1"/>
</dbReference>
<dbReference type="Gene3D" id="3.40.50.10950">
    <property type="match status" value="1"/>
</dbReference>
<dbReference type="InterPro" id="IPR042113">
    <property type="entry name" value="P_AcTrfase_dom1"/>
</dbReference>
<dbReference type="RefSeq" id="WP_109646474.1">
    <property type="nucleotide sequence ID" value="NZ_QGGB01000005.1"/>
</dbReference>